<dbReference type="InterPro" id="IPR029033">
    <property type="entry name" value="His_PPase_superfam"/>
</dbReference>
<dbReference type="SUPFAM" id="SSF53254">
    <property type="entry name" value="Phosphoglycerate mutase-like"/>
    <property type="match status" value="1"/>
</dbReference>
<protein>
    <submittedName>
        <fullName evidence="2">CHAD domain-containing protein</fullName>
    </submittedName>
</protein>
<comment type="caution">
    <text evidence="2">The sequence shown here is derived from an EMBL/GenBank/DDBJ whole genome shotgun (WGS) entry which is preliminary data.</text>
</comment>
<evidence type="ECO:0000313" key="2">
    <source>
        <dbReference type="EMBL" id="MST71758.1"/>
    </source>
</evidence>
<reference evidence="2 3" key="1">
    <citation type="submission" date="2019-08" db="EMBL/GenBank/DDBJ databases">
        <title>In-depth cultivation of the pig gut microbiome towards novel bacterial diversity and tailored functional studies.</title>
        <authorList>
            <person name="Wylensek D."/>
            <person name="Hitch T.C.A."/>
            <person name="Clavel T."/>
        </authorList>
    </citation>
    <scope>NUCLEOTIDE SEQUENCE [LARGE SCALE GENOMIC DNA]</scope>
    <source>
        <strain evidence="2 3">CA-Schmier-601-WT-1</strain>
    </source>
</reference>
<dbReference type="PANTHER" id="PTHR39339">
    <property type="entry name" value="SLR1444 PROTEIN"/>
    <property type="match status" value="1"/>
</dbReference>
<dbReference type="PANTHER" id="PTHR39339:SF1">
    <property type="entry name" value="CHAD DOMAIN-CONTAINING PROTEIN"/>
    <property type="match status" value="1"/>
</dbReference>
<dbReference type="Pfam" id="PF05235">
    <property type="entry name" value="CHAD"/>
    <property type="match status" value="1"/>
</dbReference>
<name>A0A6N7XKK4_9ACTN</name>
<dbReference type="RefSeq" id="WP_154433514.1">
    <property type="nucleotide sequence ID" value="NZ_VUNC01000001.1"/>
</dbReference>
<dbReference type="EMBL" id="VUNC01000001">
    <property type="protein sequence ID" value="MST71758.1"/>
    <property type="molecule type" value="Genomic_DNA"/>
</dbReference>
<dbReference type="CDD" id="cd07067">
    <property type="entry name" value="HP_PGM_like"/>
    <property type="match status" value="1"/>
</dbReference>
<feature type="domain" description="CHAD" evidence="1">
    <location>
        <begin position="157"/>
        <end position="441"/>
    </location>
</feature>
<keyword evidence="3" id="KW-1185">Reference proteome</keyword>
<dbReference type="Pfam" id="PF00300">
    <property type="entry name" value="His_Phos_1"/>
    <property type="match status" value="1"/>
</dbReference>
<proteinExistence type="predicted"/>
<gene>
    <name evidence="2" type="ORF">FYJ68_01340</name>
</gene>
<dbReference type="Proteomes" id="UP000469325">
    <property type="component" value="Unassembled WGS sequence"/>
</dbReference>
<dbReference type="InterPro" id="IPR038186">
    <property type="entry name" value="CHAD_dom_sf"/>
</dbReference>
<dbReference type="PROSITE" id="PS51708">
    <property type="entry name" value="CHAD"/>
    <property type="match status" value="1"/>
</dbReference>
<evidence type="ECO:0000259" key="1">
    <source>
        <dbReference type="PROSITE" id="PS51708"/>
    </source>
</evidence>
<dbReference type="Gene3D" id="1.40.20.10">
    <property type="entry name" value="CHAD domain"/>
    <property type="match status" value="1"/>
</dbReference>
<evidence type="ECO:0000313" key="3">
    <source>
        <dbReference type="Proteomes" id="UP000469325"/>
    </source>
</evidence>
<dbReference type="InterPro" id="IPR013078">
    <property type="entry name" value="His_Pase_superF_clade-1"/>
</dbReference>
<organism evidence="2 3">
    <name type="scientific">Olsenella porci</name>
    <dbReference type="NCBI Taxonomy" id="2652279"/>
    <lineage>
        <taxon>Bacteria</taxon>
        <taxon>Bacillati</taxon>
        <taxon>Actinomycetota</taxon>
        <taxon>Coriobacteriia</taxon>
        <taxon>Coriobacteriales</taxon>
        <taxon>Atopobiaceae</taxon>
        <taxon>Olsenella</taxon>
    </lineage>
</organism>
<dbReference type="SMART" id="SM00880">
    <property type="entry name" value="CHAD"/>
    <property type="match status" value="1"/>
</dbReference>
<accession>A0A6N7XKK4</accession>
<dbReference type="Gene3D" id="3.40.50.1240">
    <property type="entry name" value="Phosphoglycerate mutase-like"/>
    <property type="match status" value="1"/>
</dbReference>
<sequence length="444" mass="47569">MVKTLVLMRHGRARAARPGEDDSERPLTKAGRVALERSLPATLALLGDRGSVAVWTSPLLRARQTARLVARAARAPEPVVHGSLASTDPERLMAELQEAEGDCVIAVGHVPLVPAVARGLLGTSPDFKPGAMLALEPGGQPSGALALWFVNGPAVEPWEELDALESALAACSRRIAGRRDDFLAEPSASNLHRLRISLREARSLARFASPWLRGSSSLCDDLSLVQGQTSRLRDMDVLLSLVASGSFREAACGDGTPSRLPQVVSLLADEREREAGRLKGALASKRVSAALSSSLKSLDKPRLTKAAREHGVARDELAQRFDRLAGKADALRALPPSTPDELHTLRKREKELRYVIRRLGDQLAPGQASRAASLREAQDVLGTACDYASAARLSGELARKGRFSEVRGELRRISSDCSQAGERAFSHAFGGAELADVPSPDENL</sequence>
<dbReference type="InterPro" id="IPR007899">
    <property type="entry name" value="CHAD_dom"/>
</dbReference>
<dbReference type="AlphaFoldDB" id="A0A6N7XKK4"/>